<dbReference type="Proteomes" id="UP000274358">
    <property type="component" value="Unassembled WGS sequence"/>
</dbReference>
<gene>
    <name evidence="4" type="ORF">EKH80_17820</name>
</gene>
<evidence type="ECO:0000259" key="3">
    <source>
        <dbReference type="Pfam" id="PF25954"/>
    </source>
</evidence>
<dbReference type="InterPro" id="IPR058792">
    <property type="entry name" value="Beta-barrel_RND_2"/>
</dbReference>
<dbReference type="GO" id="GO:0015562">
    <property type="term" value="F:efflux transmembrane transporter activity"/>
    <property type="evidence" value="ECO:0007669"/>
    <property type="project" value="TreeGrafter"/>
</dbReference>
<dbReference type="GO" id="GO:1990281">
    <property type="term" value="C:efflux pump complex"/>
    <property type="evidence" value="ECO:0007669"/>
    <property type="project" value="TreeGrafter"/>
</dbReference>
<dbReference type="NCBIfam" id="TIGR01730">
    <property type="entry name" value="RND_mfp"/>
    <property type="match status" value="1"/>
</dbReference>
<name>A0A3S0PGG9_9GAMM</name>
<dbReference type="EMBL" id="RYYV01000016">
    <property type="protein sequence ID" value="RUL72182.1"/>
    <property type="molecule type" value="Genomic_DNA"/>
</dbReference>
<dbReference type="PANTHER" id="PTHR30469">
    <property type="entry name" value="MULTIDRUG RESISTANCE PROTEIN MDTA"/>
    <property type="match status" value="1"/>
</dbReference>
<protein>
    <submittedName>
        <fullName evidence="4">Efflux RND transporter periplasmic adaptor subunit</fullName>
    </submittedName>
</protein>
<accession>A0A3S0PGG9</accession>
<dbReference type="FunFam" id="2.40.30.170:FF:000010">
    <property type="entry name" value="Efflux RND transporter periplasmic adaptor subunit"/>
    <property type="match status" value="1"/>
</dbReference>
<dbReference type="Gene3D" id="2.40.30.170">
    <property type="match status" value="1"/>
</dbReference>
<evidence type="ECO:0000256" key="1">
    <source>
        <dbReference type="ARBA" id="ARBA00009477"/>
    </source>
</evidence>
<dbReference type="Gene3D" id="2.40.50.100">
    <property type="match status" value="1"/>
</dbReference>
<dbReference type="SUPFAM" id="SSF111369">
    <property type="entry name" value="HlyD-like secretion proteins"/>
    <property type="match status" value="1"/>
</dbReference>
<feature type="domain" description="Multidrug resistance protein MdtA-like barrel-sandwich hybrid" evidence="2">
    <location>
        <begin position="89"/>
        <end position="224"/>
    </location>
</feature>
<reference evidence="4 5" key="1">
    <citation type="submission" date="2018-12" db="EMBL/GenBank/DDBJ databases">
        <title>Dyella dinghuensis sp. nov. DHOA06 and Dyella choica sp. nov. 4M-K27, isolated from forest soil.</title>
        <authorList>
            <person name="Qiu L.-H."/>
            <person name="Gao Z.-H."/>
        </authorList>
    </citation>
    <scope>NUCLEOTIDE SEQUENCE [LARGE SCALE GENOMIC DNA]</scope>
    <source>
        <strain evidence="4 5">4M-K27</strain>
    </source>
</reference>
<proteinExistence type="inferred from homology"/>
<dbReference type="Pfam" id="PF25917">
    <property type="entry name" value="BSH_RND"/>
    <property type="match status" value="1"/>
</dbReference>
<evidence type="ECO:0000313" key="5">
    <source>
        <dbReference type="Proteomes" id="UP000274358"/>
    </source>
</evidence>
<dbReference type="Pfam" id="PF25954">
    <property type="entry name" value="Beta-barrel_RND_2"/>
    <property type="match status" value="1"/>
</dbReference>
<comment type="similarity">
    <text evidence="1">Belongs to the membrane fusion protein (MFP) (TC 8.A.1) family.</text>
</comment>
<dbReference type="PANTHER" id="PTHR30469:SF37">
    <property type="entry name" value="RAGD PROTEIN"/>
    <property type="match status" value="1"/>
</dbReference>
<keyword evidence="5" id="KW-1185">Reference proteome</keyword>
<dbReference type="Gene3D" id="1.10.287.470">
    <property type="entry name" value="Helix hairpin bin"/>
    <property type="match status" value="1"/>
</dbReference>
<evidence type="ECO:0000313" key="4">
    <source>
        <dbReference type="EMBL" id="RUL72182.1"/>
    </source>
</evidence>
<dbReference type="InterPro" id="IPR058625">
    <property type="entry name" value="MdtA-like_BSH"/>
</dbReference>
<dbReference type="InterPro" id="IPR006143">
    <property type="entry name" value="RND_pump_MFP"/>
</dbReference>
<organism evidence="4 5">
    <name type="scientific">Dyella choica</name>
    <dbReference type="NCBI Taxonomy" id="1927959"/>
    <lineage>
        <taxon>Bacteria</taxon>
        <taxon>Pseudomonadati</taxon>
        <taxon>Pseudomonadota</taxon>
        <taxon>Gammaproteobacteria</taxon>
        <taxon>Lysobacterales</taxon>
        <taxon>Rhodanobacteraceae</taxon>
        <taxon>Dyella</taxon>
    </lineage>
</organism>
<comment type="caution">
    <text evidence="4">The sequence shown here is derived from an EMBL/GenBank/DDBJ whole genome shotgun (WGS) entry which is preliminary data.</text>
</comment>
<dbReference type="Gene3D" id="2.40.420.20">
    <property type="match status" value="1"/>
</dbReference>
<sequence length="397" mass="42228">MSLLPRCLIHRFEGSRAMYLSKSRLSTTLIAVAVCTALAIGGLPRLAARDQVEQQTAALGKPSVSVITPIRAPEQQKLMLPGDIQAYQRASIYARTSGYLKSWQADIGTHVHSGQLLAQIEAPEVDAQLEQARSDAAMASANYEIAKVTADRWADMLKKNAVSRQSAEENISLMKAKQATLAAAQANVKRLEQLQSYENVRAPFDGVITVRNVDVGALIDAGNSGPPAALFELAQTDRLRVFVNVPQDDAPYIAAGTPAQLTLSQYQGRTFSGTVARTSGAIDPRSRTLRVEVDMDNPDGTLLPGAFAQVSLTLSSSQPGLSLPANALLFRPQGVQVAVVDAGGVVRLKTVQLGRDFGTRVEIRDGLAGNEQVVVNPSDAISAGQAVRISQHPAGSA</sequence>
<feature type="domain" description="CusB-like beta-barrel" evidence="3">
    <location>
        <begin position="243"/>
        <end position="313"/>
    </location>
</feature>
<dbReference type="AlphaFoldDB" id="A0A3S0PGG9"/>
<evidence type="ECO:0000259" key="2">
    <source>
        <dbReference type="Pfam" id="PF25917"/>
    </source>
</evidence>